<dbReference type="EMBL" id="LKHV02000001">
    <property type="protein sequence ID" value="MCS5708434.1"/>
    <property type="molecule type" value="Genomic_DNA"/>
</dbReference>
<sequence>MRIPHSLKIIFFLSIVLNVFLIGYVIGGHKSFPFHRPMHAPIYIEALKDLPKESKKRLKQSFHESREKLKENRAKIKKERQEIATLLVKDPIDEAKIKAHLKAIQKLANESLSISQDSLLDALLAATPEERKQIAENLSKNKRFDRRH</sequence>
<dbReference type="InterPro" id="IPR025961">
    <property type="entry name" value="Metal_resist"/>
</dbReference>
<keyword evidence="5" id="KW-0812">Transmembrane</keyword>
<gene>
    <name evidence="6" type="ORF">CC99x_00210</name>
    <name evidence="7" type="ORF">CC99x_005885</name>
</gene>
<protein>
    <recommendedName>
        <fullName evidence="2">Signaling pathway modulator ZraP</fullName>
    </recommendedName>
    <alternativeName>
        <fullName evidence="3">Zinc resistance-associated protein</fullName>
    </alternativeName>
</protein>
<evidence type="ECO:0000313" key="7">
    <source>
        <dbReference type="EMBL" id="MCS5708434.1"/>
    </source>
</evidence>
<dbReference type="OrthoDB" id="7005480at2"/>
<feature type="transmembrane region" description="Helical" evidence="5">
    <location>
        <begin position="6"/>
        <end position="26"/>
    </location>
</feature>
<reference evidence="7" key="2">
    <citation type="journal article" date="2016" name="Genome Announc.">
        <title>Draft Genome Sequences of Two Novel Amoeba-Resistant Intranuclear Bacteria, 'Candidatus Berkiella cookevillensis' and 'Candidatus Berkiella aquae'.</title>
        <authorList>
            <person name="Mehari Y.T."/>
            <person name="Arivett B.A."/>
            <person name="Farone A.L."/>
            <person name="Gunderson J.H."/>
            <person name="Farone M.B."/>
        </authorList>
    </citation>
    <scope>NUCLEOTIDE SEQUENCE</scope>
    <source>
        <strain evidence="7">CC99</strain>
    </source>
</reference>
<evidence type="ECO:0000313" key="6">
    <source>
        <dbReference type="EMBL" id="KRG19989.1"/>
    </source>
</evidence>
<evidence type="ECO:0000313" key="8">
    <source>
        <dbReference type="Proteomes" id="UP000051494"/>
    </source>
</evidence>
<dbReference type="STRING" id="437022.CC99x_00210"/>
<keyword evidence="5" id="KW-0472">Membrane</keyword>
<dbReference type="EMBL" id="LKHV01000001">
    <property type="protein sequence ID" value="KRG19989.1"/>
    <property type="molecule type" value="Genomic_DNA"/>
</dbReference>
<reference evidence="6" key="1">
    <citation type="submission" date="2015-09" db="EMBL/GenBank/DDBJ databases">
        <title>Draft Genome Sequences of Two Novel Amoeba-resistant Intranuclear Bacteria, Candidatus Berkiella cookevillensis and Candidatus Berkiella aquae.</title>
        <authorList>
            <person name="Mehari Y.T."/>
            <person name="Arivett B.A."/>
            <person name="Farone A.L."/>
            <person name="Gunderson J.H."/>
            <person name="Farone M.B."/>
        </authorList>
    </citation>
    <scope>NUCLEOTIDE SEQUENCE [LARGE SCALE GENOMIC DNA]</scope>
    <source>
        <strain evidence="6">CC99</strain>
    </source>
</reference>
<comment type="caution">
    <text evidence="6">The sequence shown here is derived from an EMBL/GenBank/DDBJ whole genome shotgun (WGS) entry which is preliminary data.</text>
</comment>
<keyword evidence="4" id="KW-0175">Coiled coil</keyword>
<name>A0A0Q9YH96_9GAMM</name>
<evidence type="ECO:0000256" key="4">
    <source>
        <dbReference type="SAM" id="Coils"/>
    </source>
</evidence>
<evidence type="ECO:0000256" key="5">
    <source>
        <dbReference type="SAM" id="Phobius"/>
    </source>
</evidence>
<dbReference type="RefSeq" id="WP_057622739.1">
    <property type="nucleotide sequence ID" value="NZ_LKHV02000001.1"/>
</dbReference>
<evidence type="ECO:0000256" key="2">
    <source>
        <dbReference type="ARBA" id="ARBA00044983"/>
    </source>
</evidence>
<dbReference type="Pfam" id="PF13801">
    <property type="entry name" value="Metal_resist"/>
    <property type="match status" value="1"/>
</dbReference>
<dbReference type="AlphaFoldDB" id="A0A0Q9YH96"/>
<comment type="similarity">
    <text evidence="1">Belongs to the ZraP family.</text>
</comment>
<evidence type="ECO:0000256" key="1">
    <source>
        <dbReference type="ARBA" id="ARBA00044945"/>
    </source>
</evidence>
<feature type="coiled-coil region" evidence="4">
    <location>
        <begin position="59"/>
        <end position="89"/>
    </location>
</feature>
<organism evidence="6">
    <name type="scientific">Candidatus Berkiella cookevillensis</name>
    <dbReference type="NCBI Taxonomy" id="437022"/>
    <lineage>
        <taxon>Bacteria</taxon>
        <taxon>Pseudomonadati</taxon>
        <taxon>Pseudomonadota</taxon>
        <taxon>Gammaproteobacteria</taxon>
        <taxon>Candidatus Berkiellales</taxon>
        <taxon>Candidatus Berkiellaceae</taxon>
        <taxon>Candidatus Berkiella</taxon>
    </lineage>
</organism>
<evidence type="ECO:0000256" key="3">
    <source>
        <dbReference type="ARBA" id="ARBA00045001"/>
    </source>
</evidence>
<dbReference type="Proteomes" id="UP000051494">
    <property type="component" value="Unassembled WGS sequence"/>
</dbReference>
<keyword evidence="5" id="KW-1133">Transmembrane helix</keyword>
<accession>A0A0Q9YH96</accession>
<reference evidence="7" key="3">
    <citation type="submission" date="2021-06" db="EMBL/GenBank/DDBJ databases">
        <title>Genomic Description and Analysis of Intracellular Bacteria, Candidatus Berkiella cookevillensis and Candidatus Berkiella aquae.</title>
        <authorList>
            <person name="Kidane D.T."/>
            <person name="Mehari Y.T."/>
            <person name="Rice F.C."/>
            <person name="Arivett B.A."/>
            <person name="Farone A.L."/>
            <person name="Berk S.G."/>
            <person name="Farone M.B."/>
        </authorList>
    </citation>
    <scope>NUCLEOTIDE SEQUENCE</scope>
    <source>
        <strain evidence="7">CC99</strain>
    </source>
</reference>
<proteinExistence type="inferred from homology"/>
<keyword evidence="8" id="KW-1185">Reference proteome</keyword>